<dbReference type="GO" id="GO:0003934">
    <property type="term" value="F:GTP cyclohydrolase I activity"/>
    <property type="evidence" value="ECO:0007669"/>
    <property type="project" value="UniProtKB-EC"/>
</dbReference>
<dbReference type="PANTHER" id="PTHR11109:SF7">
    <property type="entry name" value="GTP CYCLOHYDROLASE 1"/>
    <property type="match status" value="1"/>
</dbReference>
<keyword evidence="5" id="KW-0328">Glycosyltransferase</keyword>
<keyword evidence="5" id="KW-0808">Transferase</keyword>
<dbReference type="Pfam" id="PF00534">
    <property type="entry name" value="Glycos_transf_1"/>
    <property type="match status" value="1"/>
</dbReference>
<evidence type="ECO:0000313" key="15">
    <source>
        <dbReference type="EMBL" id="CAE4602554.1"/>
    </source>
</evidence>
<dbReference type="GO" id="GO:0008270">
    <property type="term" value="F:zinc ion binding"/>
    <property type="evidence" value="ECO:0007669"/>
    <property type="project" value="TreeGrafter"/>
</dbReference>
<dbReference type="SUPFAM" id="SSF55620">
    <property type="entry name" value="Tetrahydrobiopterin biosynthesis enzymes-like"/>
    <property type="match status" value="1"/>
</dbReference>
<evidence type="ECO:0000256" key="3">
    <source>
        <dbReference type="ARBA" id="ARBA00012715"/>
    </source>
</evidence>
<dbReference type="GO" id="GO:0016757">
    <property type="term" value="F:glycosyltransferase activity"/>
    <property type="evidence" value="ECO:0007669"/>
    <property type="project" value="UniProtKB-KW"/>
</dbReference>
<dbReference type="PROSITE" id="PS00859">
    <property type="entry name" value="GTP_CYCLOHYDROL_1_1"/>
    <property type="match status" value="1"/>
</dbReference>
<feature type="region of interest" description="Disordered" evidence="10">
    <location>
        <begin position="136"/>
        <end position="178"/>
    </location>
</feature>
<evidence type="ECO:0000256" key="8">
    <source>
        <dbReference type="ARBA" id="ARBA00023134"/>
    </source>
</evidence>
<dbReference type="EMBL" id="HBNR01042768">
    <property type="protein sequence ID" value="CAE4602552.1"/>
    <property type="molecule type" value="Transcribed_RNA"/>
</dbReference>
<feature type="domain" description="GTP cyclohydrolase I" evidence="12">
    <location>
        <begin position="230"/>
        <end position="404"/>
    </location>
</feature>
<dbReference type="Gene3D" id="1.10.286.10">
    <property type="match status" value="1"/>
</dbReference>
<dbReference type="SUPFAM" id="SSF53756">
    <property type="entry name" value="UDP-Glycosyltransferase/glycogen phosphorylase"/>
    <property type="match status" value="1"/>
</dbReference>
<proteinExistence type="inferred from homology"/>
<dbReference type="AlphaFoldDB" id="A0A6T1D4R6"/>
<dbReference type="NCBIfam" id="TIGR00063">
    <property type="entry name" value="folE"/>
    <property type="match status" value="1"/>
</dbReference>
<gene>
    <name evidence="13" type="ORF">AMON00008_LOCUS29747</name>
    <name evidence="14" type="ORF">AMON00008_LOCUS29748</name>
    <name evidence="15" type="ORF">AMON00008_LOCUS29749</name>
    <name evidence="16" type="ORF">AMON00008_LOCUS29750</name>
</gene>
<accession>A0A6T1D4R6</accession>
<dbReference type="EMBL" id="HBNR01042767">
    <property type="protein sequence ID" value="CAE4602548.1"/>
    <property type="molecule type" value="Transcribed_RNA"/>
</dbReference>
<dbReference type="Pfam" id="PF01227">
    <property type="entry name" value="GTP_cyclohydroI"/>
    <property type="match status" value="1"/>
</dbReference>
<dbReference type="GO" id="GO:0005525">
    <property type="term" value="F:GTP binding"/>
    <property type="evidence" value="ECO:0007669"/>
    <property type="project" value="UniProtKB-KW"/>
</dbReference>
<dbReference type="HAMAP" id="MF_00223">
    <property type="entry name" value="FolE"/>
    <property type="match status" value="1"/>
</dbReference>
<protein>
    <recommendedName>
        <fullName evidence="4">GTP cyclohydrolase 1</fullName>
        <ecNumber evidence="3">3.5.4.16</ecNumber>
    </recommendedName>
    <alternativeName>
        <fullName evidence="9">GTP cyclohydrolase I</fullName>
    </alternativeName>
</protein>
<keyword evidence="6" id="KW-0547">Nucleotide-binding</keyword>
<sequence length="411" mass="43746">MQSRLRPMRRAGRSRRRPVCGTAEDLRGCPCFGSVMCAVLKGIAMTPKWQEAFGIVAAEALACGLPVVAYARGGPLEIVEHGRTGFLVEPDSVDALASALAGAGDLDRAACRRAAELRFSLGSLAERSAAWMASALAAAPQRSTPPPPAPPNGGAPGAAPGAICHEGGDPALPPRSPLSCPELAVPALELAKDAEGRANCPEGALTAVLECVGEDPKRDGLGRGRKKSLEGAMTTVLECVGEDPKRDGLLRTPHRFARAMEFLTSGYAMSLEKIVNDAIFEEDHHEMVIVKDIDLYSVCEHHVLPFHGKAHIAYVPDGKIIGLSKFARIVELFSRRLQVQERLTSQIADVLQQVLAPRGVGVITQCAHMCMAMRGVEKQGSTTISSAMRGVLRDDSALRQEFLLSAHARSG</sequence>
<dbReference type="InterPro" id="IPR001474">
    <property type="entry name" value="GTP_CycHdrlase_I"/>
</dbReference>
<evidence type="ECO:0000256" key="10">
    <source>
        <dbReference type="SAM" id="MobiDB-lite"/>
    </source>
</evidence>
<dbReference type="InterPro" id="IPR001296">
    <property type="entry name" value="Glyco_trans_1"/>
</dbReference>
<dbReference type="EMBL" id="HBNR01042769">
    <property type="protein sequence ID" value="CAE4602554.1"/>
    <property type="molecule type" value="Transcribed_RNA"/>
</dbReference>
<dbReference type="PANTHER" id="PTHR11109">
    <property type="entry name" value="GTP CYCLOHYDROLASE I"/>
    <property type="match status" value="1"/>
</dbReference>
<dbReference type="UniPathway" id="UPA00848">
    <property type="reaction ID" value="UER00151"/>
</dbReference>
<comment type="similarity">
    <text evidence="2">Belongs to the GTP cyclohydrolase I family.</text>
</comment>
<evidence type="ECO:0000313" key="14">
    <source>
        <dbReference type="EMBL" id="CAE4602552.1"/>
    </source>
</evidence>
<dbReference type="NCBIfam" id="NF006826">
    <property type="entry name" value="PRK09347.1-3"/>
    <property type="match status" value="1"/>
</dbReference>
<feature type="domain" description="Glycosyl transferase family 1" evidence="11">
    <location>
        <begin position="46"/>
        <end position="101"/>
    </location>
</feature>
<dbReference type="Gene3D" id="3.30.1130.10">
    <property type="match status" value="1"/>
</dbReference>
<dbReference type="EMBL" id="HBNR01042770">
    <property type="protein sequence ID" value="CAE4602555.1"/>
    <property type="molecule type" value="Transcribed_RNA"/>
</dbReference>
<evidence type="ECO:0000313" key="16">
    <source>
        <dbReference type="EMBL" id="CAE4602555.1"/>
    </source>
</evidence>
<dbReference type="GO" id="GO:0005737">
    <property type="term" value="C:cytoplasm"/>
    <property type="evidence" value="ECO:0007669"/>
    <property type="project" value="TreeGrafter"/>
</dbReference>
<evidence type="ECO:0000256" key="9">
    <source>
        <dbReference type="ARBA" id="ARBA00030854"/>
    </source>
</evidence>
<dbReference type="GO" id="GO:0006729">
    <property type="term" value="P:tetrahydrobiopterin biosynthetic process"/>
    <property type="evidence" value="ECO:0007669"/>
    <property type="project" value="TreeGrafter"/>
</dbReference>
<comment type="pathway">
    <text evidence="1">Cofactor biosynthesis; 7,8-dihydroneopterin triphosphate biosynthesis; 7,8-dihydroneopterin triphosphate from GTP: step 1/1.</text>
</comment>
<dbReference type="Gene3D" id="3.40.50.2000">
    <property type="entry name" value="Glycogen Phosphorylase B"/>
    <property type="match status" value="1"/>
</dbReference>
<evidence type="ECO:0000259" key="11">
    <source>
        <dbReference type="Pfam" id="PF00534"/>
    </source>
</evidence>
<evidence type="ECO:0000256" key="2">
    <source>
        <dbReference type="ARBA" id="ARBA00008085"/>
    </source>
</evidence>
<dbReference type="FunFam" id="3.30.1130.10:FF:000012">
    <property type="entry name" value="GTP cyclohydrolase 1"/>
    <property type="match status" value="1"/>
</dbReference>
<name>A0A6T1D4R6_9DINO</name>
<evidence type="ECO:0000256" key="1">
    <source>
        <dbReference type="ARBA" id="ARBA00005080"/>
    </source>
</evidence>
<dbReference type="GO" id="GO:0046654">
    <property type="term" value="P:tetrahydrofolate biosynthetic process"/>
    <property type="evidence" value="ECO:0007669"/>
    <property type="project" value="InterPro"/>
</dbReference>
<evidence type="ECO:0000256" key="7">
    <source>
        <dbReference type="ARBA" id="ARBA00022801"/>
    </source>
</evidence>
<evidence type="ECO:0000259" key="12">
    <source>
        <dbReference type="Pfam" id="PF01227"/>
    </source>
</evidence>
<dbReference type="InterPro" id="IPR018234">
    <property type="entry name" value="GTP_CycHdrlase_I_CS"/>
</dbReference>
<evidence type="ECO:0000313" key="13">
    <source>
        <dbReference type="EMBL" id="CAE4602548.1"/>
    </source>
</evidence>
<reference evidence="14" key="1">
    <citation type="submission" date="2021-01" db="EMBL/GenBank/DDBJ databases">
        <authorList>
            <person name="Corre E."/>
            <person name="Pelletier E."/>
            <person name="Niang G."/>
            <person name="Scheremetjew M."/>
            <person name="Finn R."/>
            <person name="Kale V."/>
            <person name="Holt S."/>
            <person name="Cochrane G."/>
            <person name="Meng A."/>
            <person name="Brown T."/>
            <person name="Cohen L."/>
        </authorList>
    </citation>
    <scope>NUCLEOTIDE SEQUENCE</scope>
    <source>
        <strain evidence="14">CCMP3105</strain>
    </source>
</reference>
<evidence type="ECO:0000256" key="4">
    <source>
        <dbReference type="ARBA" id="ARBA00017272"/>
    </source>
</evidence>
<dbReference type="InterPro" id="IPR020602">
    <property type="entry name" value="GTP_CycHdrlase_I_dom"/>
</dbReference>
<dbReference type="InterPro" id="IPR043134">
    <property type="entry name" value="GTP-CH-I_N"/>
</dbReference>
<dbReference type="NCBIfam" id="NF006825">
    <property type="entry name" value="PRK09347.1-2"/>
    <property type="match status" value="1"/>
</dbReference>
<dbReference type="CDD" id="cd00642">
    <property type="entry name" value="GTP_cyclohydro1"/>
    <property type="match status" value="1"/>
</dbReference>
<feature type="compositionally biased region" description="Pro residues" evidence="10">
    <location>
        <begin position="143"/>
        <end position="153"/>
    </location>
</feature>
<dbReference type="InterPro" id="IPR043133">
    <property type="entry name" value="GTP-CH-I_C/QueF"/>
</dbReference>
<keyword evidence="8" id="KW-0342">GTP-binding</keyword>
<keyword evidence="7" id="KW-0378">Hydrolase</keyword>
<organism evidence="14">
    <name type="scientific">Alexandrium monilatum</name>
    <dbReference type="NCBI Taxonomy" id="311494"/>
    <lineage>
        <taxon>Eukaryota</taxon>
        <taxon>Sar</taxon>
        <taxon>Alveolata</taxon>
        <taxon>Dinophyceae</taxon>
        <taxon>Gonyaulacales</taxon>
        <taxon>Pyrocystaceae</taxon>
        <taxon>Alexandrium</taxon>
    </lineage>
</organism>
<dbReference type="PROSITE" id="PS00860">
    <property type="entry name" value="GTP_CYCLOHYDROL_1_2"/>
    <property type="match status" value="1"/>
</dbReference>
<evidence type="ECO:0000256" key="5">
    <source>
        <dbReference type="ARBA" id="ARBA00022676"/>
    </source>
</evidence>
<evidence type="ECO:0000256" key="6">
    <source>
        <dbReference type="ARBA" id="ARBA00022741"/>
    </source>
</evidence>
<dbReference type="EC" id="3.5.4.16" evidence="3"/>